<accession>A0A1E1K5T2</accession>
<gene>
    <name evidence="2" type="ORF">RAG0_03749</name>
</gene>
<protein>
    <submittedName>
        <fullName evidence="2">Uncharacterized protein</fullName>
    </submittedName>
</protein>
<reference evidence="3" key="1">
    <citation type="submission" date="2016-03" db="EMBL/GenBank/DDBJ databases">
        <authorList>
            <person name="Guldener U."/>
        </authorList>
    </citation>
    <scope>NUCLEOTIDE SEQUENCE [LARGE SCALE GENOMIC DNA]</scope>
    <source>
        <strain evidence="3">04CH-RAC-A.6.1</strain>
    </source>
</reference>
<feature type="region of interest" description="Disordered" evidence="1">
    <location>
        <begin position="39"/>
        <end position="73"/>
    </location>
</feature>
<feature type="compositionally biased region" description="Basic and acidic residues" evidence="1">
    <location>
        <begin position="60"/>
        <end position="73"/>
    </location>
</feature>
<dbReference type="AlphaFoldDB" id="A0A1E1K5T2"/>
<keyword evidence="3" id="KW-1185">Reference proteome</keyword>
<evidence type="ECO:0000256" key="1">
    <source>
        <dbReference type="SAM" id="MobiDB-lite"/>
    </source>
</evidence>
<proteinExistence type="predicted"/>
<sequence length="73" mass="8527">MEIISTIAGNSTVYCPWYAQPWCPHDKLREYRKAFHRTRSYQPKLQPTEAPADTVPSQKKAPEIEMQGEERSF</sequence>
<organism evidence="2 3">
    <name type="scientific">Rhynchosporium agropyri</name>
    <dbReference type="NCBI Taxonomy" id="914238"/>
    <lineage>
        <taxon>Eukaryota</taxon>
        <taxon>Fungi</taxon>
        <taxon>Dikarya</taxon>
        <taxon>Ascomycota</taxon>
        <taxon>Pezizomycotina</taxon>
        <taxon>Leotiomycetes</taxon>
        <taxon>Helotiales</taxon>
        <taxon>Ploettnerulaceae</taxon>
        <taxon>Rhynchosporium</taxon>
    </lineage>
</organism>
<dbReference type="Proteomes" id="UP000178912">
    <property type="component" value="Unassembled WGS sequence"/>
</dbReference>
<evidence type="ECO:0000313" key="3">
    <source>
        <dbReference type="Proteomes" id="UP000178912"/>
    </source>
</evidence>
<dbReference type="EMBL" id="FJUX01000015">
    <property type="protein sequence ID" value="CZS93449.1"/>
    <property type="molecule type" value="Genomic_DNA"/>
</dbReference>
<evidence type="ECO:0000313" key="2">
    <source>
        <dbReference type="EMBL" id="CZS93449.1"/>
    </source>
</evidence>
<name>A0A1E1K5T2_9HELO</name>